<feature type="coiled-coil region" evidence="1">
    <location>
        <begin position="628"/>
        <end position="660"/>
    </location>
</feature>
<evidence type="ECO:0000313" key="3">
    <source>
        <dbReference type="EMBL" id="TDL22572.1"/>
    </source>
</evidence>
<feature type="compositionally biased region" description="Polar residues" evidence="2">
    <location>
        <begin position="682"/>
        <end position="691"/>
    </location>
</feature>
<feature type="compositionally biased region" description="Acidic residues" evidence="2">
    <location>
        <begin position="1225"/>
        <end position="1237"/>
    </location>
</feature>
<sequence>MESKKRKMDEEYPRVTYLAPNRTFERLLKEQTLEETKQTVRGKLGLPSGSAVELSQVRDGMVIDLEDDDDFEAFVTYAHISGSVEVRALLPDDASGSLSNLTRHQEISAEPMVGIDSQQHIHGPSQTSLQKQPHDVDVDVSPKKKKKRKKKSSEEGENRSVEDMQSSIGTSVPASPTRSRTTGVATENGAGPSSATSSRNVSQSLVSPAALSTTADGTSKKRKRKESVAPTVDTPQSTIPSSLPVGGSTSQDGHSPEPNKQDKPKPKRAKGISQPSLAHAIVSTLTHKADAPFSATGDTVALASKSPDAPLAKEATGKGNAKDPSIHSNDPPDGKLPPDSTSDTSTGVVTSTPSQLKERKPKKKDEKTPSKDGGKDKSPDMSGANTAESSSDAQRPGSGTDSTPSLTKSEKKKRKRKSTTNGDIIPMDVDSGKAQPTSAVEDEAVQSILESITAKNKARTAEDVLSHFPGYGPQSPNTTLPKPKKVGKSKLSQSWTPPPEVGDTVTRHDLSKLSMDDDGPFQFHDPPRHGLPRSRGIVYHHIPKSPTEVDDPLPFKDSTIPPTESRKRKSKGTNGCQICHGSRMHARKSCPVIKAGSDSVGKRLDELLAEDESAGRNELIAELRLWFSACTEKEVKKARMEAKKAKKAEKDAELEKAAAAVLKKLDETHAKIPLDAAVQDGKTASQSNDSETPPKIPEGSKTSSKTTDKTTSVVDAPNRAEESSDESSGAEGDGGQKPRSSTAIPPLTSIDPEQDPLEALVRGPARHISAKDIPSSPESAEEEDEEGQDDLEVSEEEDKWSQPYKFRKRAHVSYIERRLSSPDEAPAADDDDDDDDSDSDNPGHISAASSSRRNEVERVRVSVQAGRAPPSPEMSEAHSETLLPPLLKDVNDGGESAHDNREGDEAVSELMAQDRDDMRSMGLGGDEAMSSGGQEGTASVDGGPGDAGAVSSSMSVTAVDKDEGISEGEDNIGTSIFSQTRLLRSAFDTLPALSVPSTDPLEEDFDAPIVLVPSSSAVQPESPESIEMSDANEEGNDGTGSVASNVPPSTPPRRSASIKLRTPGTVNRMKDRFGKSILSPSRPAKPITTESMEESMEDAVPDSQGAPTTNGVNGHTSSLEVNVSPDPRRSLSRQSTPMDSVISQGPPGRPPRHTLVPIVGSQPDRQSNGDAKNARPSRSRSRGAKDALFLPQSSNPEGWTTLPTPKSSISSRASIGPSKAGSTTDQDDERAEVDELVSEANLNSQVDAVKQLTNRESAAPEMTNGQPHPPTTFEPVVLEAPDSDREPSPAQSSETEESEEEEEAPEDEPKVMVKAGSRPSLPAFRSLTDLASQEDLFSPASTPAPSYPLGPVKTFGANGMHGNGRDDDDDDDDDEDDDSDSDSAEENNSHIPEERRAGAGVVNSKKWSFFS</sequence>
<dbReference type="Proteomes" id="UP000294933">
    <property type="component" value="Unassembled WGS sequence"/>
</dbReference>
<organism evidence="3 4">
    <name type="scientific">Rickenella mellea</name>
    <dbReference type="NCBI Taxonomy" id="50990"/>
    <lineage>
        <taxon>Eukaryota</taxon>
        <taxon>Fungi</taxon>
        <taxon>Dikarya</taxon>
        <taxon>Basidiomycota</taxon>
        <taxon>Agaricomycotina</taxon>
        <taxon>Agaricomycetes</taxon>
        <taxon>Hymenochaetales</taxon>
        <taxon>Rickenellaceae</taxon>
        <taxon>Rickenella</taxon>
    </lineage>
</organism>
<feature type="region of interest" description="Disordered" evidence="2">
    <location>
        <begin position="454"/>
        <end position="580"/>
    </location>
</feature>
<keyword evidence="1" id="KW-0175">Coiled coil</keyword>
<name>A0A4Y7Q5Z3_9AGAM</name>
<feature type="compositionally biased region" description="Polar residues" evidence="2">
    <location>
        <begin position="1105"/>
        <end position="1121"/>
    </location>
</feature>
<feature type="compositionally biased region" description="Polar residues" evidence="2">
    <location>
        <begin position="118"/>
        <end position="131"/>
    </location>
</feature>
<evidence type="ECO:0000256" key="2">
    <source>
        <dbReference type="SAM" id="MobiDB-lite"/>
    </source>
</evidence>
<feature type="compositionally biased region" description="Polar residues" evidence="2">
    <location>
        <begin position="1191"/>
        <end position="1204"/>
    </location>
</feature>
<feature type="compositionally biased region" description="Basic and acidic residues" evidence="2">
    <location>
        <begin position="320"/>
        <end position="333"/>
    </location>
</feature>
<feature type="compositionally biased region" description="Acidic residues" evidence="2">
    <location>
        <begin position="1366"/>
        <end position="1385"/>
    </location>
</feature>
<feature type="compositionally biased region" description="Polar residues" evidence="2">
    <location>
        <begin position="163"/>
        <end position="217"/>
    </location>
</feature>
<feature type="compositionally biased region" description="Basic and acidic residues" evidence="2">
    <location>
        <begin position="363"/>
        <end position="379"/>
    </location>
</feature>
<dbReference type="STRING" id="50990.A0A4Y7Q5Z3"/>
<feature type="compositionally biased region" description="Polar residues" evidence="2">
    <location>
        <begin position="1240"/>
        <end position="1256"/>
    </location>
</feature>
<dbReference type="EMBL" id="ML170174">
    <property type="protein sequence ID" value="TDL22572.1"/>
    <property type="molecule type" value="Genomic_DNA"/>
</dbReference>
<protein>
    <submittedName>
        <fullName evidence="3">Uncharacterized protein</fullName>
    </submittedName>
</protein>
<feature type="compositionally biased region" description="Basic and acidic residues" evidence="2">
    <location>
        <begin position="132"/>
        <end position="142"/>
    </location>
</feature>
<feature type="compositionally biased region" description="Basic and acidic residues" evidence="2">
    <location>
        <begin position="152"/>
        <end position="162"/>
    </location>
</feature>
<evidence type="ECO:0000313" key="4">
    <source>
        <dbReference type="Proteomes" id="UP000294933"/>
    </source>
</evidence>
<feature type="compositionally biased region" description="Acidic residues" evidence="2">
    <location>
        <begin position="1294"/>
        <end position="1306"/>
    </location>
</feature>
<feature type="region of interest" description="Disordered" evidence="2">
    <location>
        <begin position="118"/>
        <end position="283"/>
    </location>
</feature>
<feature type="compositionally biased region" description="Acidic residues" evidence="2">
    <location>
        <begin position="1091"/>
        <end position="1100"/>
    </location>
</feature>
<feature type="compositionally biased region" description="Acidic residues" evidence="2">
    <location>
        <begin position="779"/>
        <end position="798"/>
    </location>
</feature>
<evidence type="ECO:0000256" key="1">
    <source>
        <dbReference type="SAM" id="Coils"/>
    </source>
</evidence>
<feature type="region of interest" description="Disordered" evidence="2">
    <location>
        <begin position="673"/>
        <end position="972"/>
    </location>
</feature>
<feature type="compositionally biased region" description="Low complexity" evidence="2">
    <location>
        <begin position="700"/>
        <end position="715"/>
    </location>
</feature>
<feature type="compositionally biased region" description="Polar residues" evidence="2">
    <location>
        <begin position="1132"/>
        <end position="1143"/>
    </location>
</feature>
<feature type="compositionally biased region" description="Polar residues" evidence="2">
    <location>
        <begin position="383"/>
        <end position="406"/>
    </location>
</feature>
<feature type="compositionally biased region" description="Basic and acidic residues" evidence="2">
    <location>
        <begin position="254"/>
        <end position="264"/>
    </location>
</feature>
<feature type="compositionally biased region" description="Low complexity" evidence="2">
    <location>
        <begin position="337"/>
        <end position="354"/>
    </location>
</feature>
<proteinExistence type="predicted"/>
<feature type="compositionally biased region" description="Polar residues" evidence="2">
    <location>
        <begin position="233"/>
        <end position="253"/>
    </location>
</feature>
<feature type="compositionally biased region" description="Acidic residues" evidence="2">
    <location>
        <begin position="826"/>
        <end position="839"/>
    </location>
</feature>
<feature type="compositionally biased region" description="Basic and acidic residues" evidence="2">
    <location>
        <begin position="1387"/>
        <end position="1397"/>
    </location>
</feature>
<feature type="region of interest" description="Disordered" evidence="2">
    <location>
        <begin position="1334"/>
        <end position="1411"/>
    </location>
</feature>
<feature type="compositionally biased region" description="Basic and acidic residues" evidence="2">
    <location>
        <begin position="505"/>
        <end position="515"/>
    </location>
</feature>
<feature type="region of interest" description="Disordered" evidence="2">
    <location>
        <begin position="304"/>
        <end position="442"/>
    </location>
</feature>
<dbReference type="VEuPathDB" id="FungiDB:BD410DRAFT_208373"/>
<reference evidence="3 4" key="1">
    <citation type="submission" date="2018-06" db="EMBL/GenBank/DDBJ databases">
        <title>A transcriptomic atlas of mushroom development highlights an independent origin of complex multicellularity.</title>
        <authorList>
            <consortium name="DOE Joint Genome Institute"/>
            <person name="Krizsan K."/>
            <person name="Almasi E."/>
            <person name="Merenyi Z."/>
            <person name="Sahu N."/>
            <person name="Viragh M."/>
            <person name="Koszo T."/>
            <person name="Mondo S."/>
            <person name="Kiss B."/>
            <person name="Balint B."/>
            <person name="Kues U."/>
            <person name="Barry K."/>
            <person name="Hegedus J.C."/>
            <person name="Henrissat B."/>
            <person name="Johnson J."/>
            <person name="Lipzen A."/>
            <person name="Ohm R."/>
            <person name="Nagy I."/>
            <person name="Pangilinan J."/>
            <person name="Yan J."/>
            <person name="Xiong Y."/>
            <person name="Grigoriev I.V."/>
            <person name="Hibbett D.S."/>
            <person name="Nagy L.G."/>
        </authorList>
    </citation>
    <scope>NUCLEOTIDE SEQUENCE [LARGE SCALE GENOMIC DNA]</scope>
    <source>
        <strain evidence="3 4">SZMC22713</strain>
    </source>
</reference>
<feature type="region of interest" description="Disordered" evidence="2">
    <location>
        <begin position="1014"/>
        <end position="1318"/>
    </location>
</feature>
<keyword evidence="4" id="KW-1185">Reference proteome</keyword>
<gene>
    <name evidence="3" type="ORF">BD410DRAFT_208373</name>
</gene>
<dbReference type="OrthoDB" id="3357439at2759"/>
<feature type="compositionally biased region" description="Basic and acidic residues" evidence="2">
    <location>
        <begin position="889"/>
        <end position="904"/>
    </location>
</feature>
<accession>A0A4Y7Q5Z3</accession>
<feature type="compositionally biased region" description="Low complexity" evidence="2">
    <location>
        <begin position="1205"/>
        <end position="1219"/>
    </location>
</feature>